<dbReference type="EMBL" id="CP119936">
    <property type="protein sequence ID" value="WFD03085.1"/>
    <property type="molecule type" value="Genomic_DNA"/>
</dbReference>
<evidence type="ECO:0000313" key="4">
    <source>
        <dbReference type="EMBL" id="WFD03085.1"/>
    </source>
</evidence>
<evidence type="ECO:0000256" key="3">
    <source>
        <dbReference type="ARBA" id="ARBA00023274"/>
    </source>
</evidence>
<name>A0AAF0E136_9BASI</name>
<dbReference type="InterPro" id="IPR000271">
    <property type="entry name" value="Ribosomal_bL34"/>
</dbReference>
<keyword evidence="3" id="KW-0687">Ribonucleoprotein</keyword>
<dbReference type="Proteomes" id="UP001214603">
    <property type="component" value="Chromosome 3"/>
</dbReference>
<dbReference type="AlphaFoldDB" id="A0AAF0E136"/>
<dbReference type="PANTHER" id="PTHR14503">
    <property type="entry name" value="MITOCHONDRIAL RIBOSOMAL PROTEIN 34 FAMILY MEMBER"/>
    <property type="match status" value="1"/>
</dbReference>
<evidence type="ECO:0000313" key="5">
    <source>
        <dbReference type="Proteomes" id="UP001214603"/>
    </source>
</evidence>
<dbReference type="NCBIfam" id="TIGR01030">
    <property type="entry name" value="rpmH_bact"/>
    <property type="match status" value="1"/>
</dbReference>
<evidence type="ECO:0008006" key="6">
    <source>
        <dbReference type="Google" id="ProtNLM"/>
    </source>
</evidence>
<accession>A0AAF0E136</accession>
<keyword evidence="5" id="KW-1185">Reference proteome</keyword>
<dbReference type="GO" id="GO:0005762">
    <property type="term" value="C:mitochondrial large ribosomal subunit"/>
    <property type="evidence" value="ECO:0007669"/>
    <property type="project" value="TreeGrafter"/>
</dbReference>
<dbReference type="Gene3D" id="1.10.287.3980">
    <property type="match status" value="1"/>
</dbReference>
<dbReference type="GO" id="GO:0003735">
    <property type="term" value="F:structural constituent of ribosome"/>
    <property type="evidence" value="ECO:0007669"/>
    <property type="project" value="InterPro"/>
</dbReference>
<protein>
    <recommendedName>
        <fullName evidence="6">50S ribosomal protein L34</fullName>
    </recommendedName>
</protein>
<evidence type="ECO:0000256" key="2">
    <source>
        <dbReference type="ARBA" id="ARBA00022980"/>
    </source>
</evidence>
<sequence length="114" mass="12990">MSLPRFVAARQVRLLPRKAPALRQQCAQRRTAPIQSIPVVAARTRVVPVVPRASPILSQMRTNLFRAQPSPNGVRFVTYGSEYQPSQRKRKRKHGFLARLRTKNGRKGKVRVSH</sequence>
<dbReference type="PANTHER" id="PTHR14503:SF4">
    <property type="entry name" value="LARGE RIBOSOMAL SUBUNIT PROTEIN BL34M"/>
    <property type="match status" value="1"/>
</dbReference>
<organism evidence="4 5">
    <name type="scientific">Malassezia obtusa</name>
    <dbReference type="NCBI Taxonomy" id="76774"/>
    <lineage>
        <taxon>Eukaryota</taxon>
        <taxon>Fungi</taxon>
        <taxon>Dikarya</taxon>
        <taxon>Basidiomycota</taxon>
        <taxon>Ustilaginomycotina</taxon>
        <taxon>Malasseziomycetes</taxon>
        <taxon>Malasseziales</taxon>
        <taxon>Malasseziaceae</taxon>
        <taxon>Malassezia</taxon>
    </lineage>
</organism>
<evidence type="ECO:0000256" key="1">
    <source>
        <dbReference type="ARBA" id="ARBA00010111"/>
    </source>
</evidence>
<keyword evidence="2" id="KW-0689">Ribosomal protein</keyword>
<comment type="similarity">
    <text evidence="1">Belongs to the bacterial ribosomal protein bL34 family.</text>
</comment>
<gene>
    <name evidence="4" type="ORF">MOBT1_001774</name>
</gene>
<dbReference type="GO" id="GO:0006412">
    <property type="term" value="P:translation"/>
    <property type="evidence" value="ECO:0007669"/>
    <property type="project" value="InterPro"/>
</dbReference>
<proteinExistence type="inferred from homology"/>
<reference evidence="4" key="1">
    <citation type="submission" date="2023-03" db="EMBL/GenBank/DDBJ databases">
        <title>Mating type loci evolution in Malassezia.</title>
        <authorList>
            <person name="Coelho M.A."/>
        </authorList>
    </citation>
    <scope>NUCLEOTIDE SEQUENCE</scope>
    <source>
        <strain evidence="4">CBS 7876</strain>
    </source>
</reference>
<dbReference type="Pfam" id="PF00468">
    <property type="entry name" value="Ribosomal_L34"/>
    <property type="match status" value="1"/>
</dbReference>